<dbReference type="CDD" id="cd02152">
    <property type="entry name" value="OAT"/>
    <property type="match status" value="1"/>
</dbReference>
<dbReference type="GO" id="GO:0005737">
    <property type="term" value="C:cytoplasm"/>
    <property type="evidence" value="ECO:0007669"/>
    <property type="project" value="UniProtKB-SubCell"/>
</dbReference>
<dbReference type="NCBIfam" id="TIGR00120">
    <property type="entry name" value="ArgJ"/>
    <property type="match status" value="1"/>
</dbReference>
<dbReference type="InterPro" id="IPR016117">
    <property type="entry name" value="ArgJ-like_dom_sf"/>
</dbReference>
<feature type="binding site" evidence="13">
    <location>
        <position position="175"/>
    </location>
    <ligand>
        <name>substrate</name>
    </ligand>
</feature>
<accession>A0A0R1F6J5</accession>
<dbReference type="eggNOG" id="COG1364">
    <property type="taxonomic scope" value="Bacteria"/>
</dbReference>
<evidence type="ECO:0000256" key="6">
    <source>
        <dbReference type="ARBA" id="ARBA00022679"/>
    </source>
</evidence>
<keyword evidence="9 13" id="KW-0012">Acyltransferase</keyword>
<comment type="function">
    <text evidence="12 13">Catalyzes two activities which are involved in the cyclic version of arginine biosynthesis: the synthesis of N-acetylglutamate from glutamate and acetyl-CoA as the acetyl donor, and of ornithine by transacetylation between N(2)-acetylornithine and glutamate.</text>
</comment>
<feature type="binding site" evidence="13">
    <location>
        <position position="272"/>
    </location>
    <ligand>
        <name>substrate</name>
    </ligand>
</feature>
<feature type="active site" description="Nucleophile" evidence="13">
    <location>
        <position position="186"/>
    </location>
</feature>
<evidence type="ECO:0000256" key="9">
    <source>
        <dbReference type="ARBA" id="ARBA00023315"/>
    </source>
</evidence>
<feature type="binding site" evidence="13">
    <location>
        <position position="394"/>
    </location>
    <ligand>
        <name>substrate</name>
    </ligand>
</feature>
<organism evidence="14 15">
    <name type="scientific">Loigolactobacillus coryniformis subsp. coryniformis KCTC 3167 = DSM 20001</name>
    <dbReference type="NCBI Taxonomy" id="913848"/>
    <lineage>
        <taxon>Bacteria</taxon>
        <taxon>Bacillati</taxon>
        <taxon>Bacillota</taxon>
        <taxon>Bacilli</taxon>
        <taxon>Lactobacillales</taxon>
        <taxon>Lactobacillaceae</taxon>
        <taxon>Loigolactobacillus</taxon>
    </lineage>
</organism>
<evidence type="ECO:0000313" key="15">
    <source>
        <dbReference type="Proteomes" id="UP000051181"/>
    </source>
</evidence>
<dbReference type="Pfam" id="PF01960">
    <property type="entry name" value="ArgJ"/>
    <property type="match status" value="1"/>
</dbReference>
<evidence type="ECO:0000256" key="5">
    <source>
        <dbReference type="ARBA" id="ARBA00022605"/>
    </source>
</evidence>
<dbReference type="InterPro" id="IPR002813">
    <property type="entry name" value="Arg_biosynth_ArgJ"/>
</dbReference>
<gene>
    <name evidence="13" type="primary">argJ</name>
    <name evidence="14" type="ORF">FD22_GL000957</name>
</gene>
<comment type="caution">
    <text evidence="14">The sequence shown here is derived from an EMBL/GenBank/DDBJ whole genome shotgun (WGS) entry which is preliminary data.</text>
</comment>
<evidence type="ECO:0000256" key="7">
    <source>
        <dbReference type="ARBA" id="ARBA00022813"/>
    </source>
</evidence>
<keyword evidence="4 13" id="KW-0055">Arginine biosynthesis</keyword>
<dbReference type="SUPFAM" id="SSF56266">
    <property type="entry name" value="DmpA/ArgJ-like"/>
    <property type="match status" value="1"/>
</dbReference>
<evidence type="ECO:0000256" key="1">
    <source>
        <dbReference type="ARBA" id="ARBA00004496"/>
    </source>
</evidence>
<feature type="site" description="Involved in the stabilization of negative charge on the oxyanion by the formation of the oxyanion hole" evidence="13">
    <location>
        <position position="117"/>
    </location>
</feature>
<keyword evidence="5 13" id="KW-0028">Amino-acid biosynthesis</keyword>
<feature type="site" description="Involved in the stabilization of negative charge on the oxyanion by the formation of the oxyanion hole" evidence="13">
    <location>
        <position position="116"/>
    </location>
</feature>
<dbReference type="Proteomes" id="UP000051181">
    <property type="component" value="Unassembled WGS sequence"/>
</dbReference>
<name>A0A0R1F6J5_9LACO</name>
<dbReference type="PANTHER" id="PTHR23100:SF0">
    <property type="entry name" value="ARGININE BIOSYNTHESIS BIFUNCTIONAL PROTEIN ARGJ, MITOCHONDRIAL"/>
    <property type="match status" value="1"/>
</dbReference>
<evidence type="ECO:0000256" key="2">
    <source>
        <dbReference type="ARBA" id="ARBA00006774"/>
    </source>
</evidence>
<evidence type="ECO:0000256" key="3">
    <source>
        <dbReference type="ARBA" id="ARBA00011475"/>
    </source>
</evidence>
<feature type="chain" id="PRO_5023487517" description="Arginine biosynthesis bifunctional protein ArgJ alpha chain" evidence="13">
    <location>
        <begin position="1"/>
        <end position="185"/>
    </location>
</feature>
<evidence type="ECO:0000256" key="11">
    <source>
        <dbReference type="ARBA" id="ARBA00049439"/>
    </source>
</evidence>
<evidence type="ECO:0000256" key="8">
    <source>
        <dbReference type="ARBA" id="ARBA00023268"/>
    </source>
</evidence>
<dbReference type="PATRIC" id="fig|913848.6.peg.988"/>
<dbReference type="NCBIfam" id="NF003802">
    <property type="entry name" value="PRK05388.1"/>
    <property type="match status" value="1"/>
</dbReference>
<comment type="catalytic activity">
    <reaction evidence="10 13">
        <text>L-glutamate + acetyl-CoA = N-acetyl-L-glutamate + CoA + H(+)</text>
        <dbReference type="Rhea" id="RHEA:24292"/>
        <dbReference type="ChEBI" id="CHEBI:15378"/>
        <dbReference type="ChEBI" id="CHEBI:29985"/>
        <dbReference type="ChEBI" id="CHEBI:44337"/>
        <dbReference type="ChEBI" id="CHEBI:57287"/>
        <dbReference type="ChEBI" id="CHEBI:57288"/>
        <dbReference type="EC" id="2.3.1.1"/>
    </reaction>
</comment>
<keyword evidence="6 13" id="KW-0808">Transferase</keyword>
<dbReference type="EC" id="2.3.1.35" evidence="13"/>
<feature type="binding site" evidence="13">
    <location>
        <position position="399"/>
    </location>
    <ligand>
        <name>substrate</name>
    </ligand>
</feature>
<dbReference type="HAMAP" id="MF_01106">
    <property type="entry name" value="ArgJ"/>
    <property type="match status" value="1"/>
</dbReference>
<comment type="pathway">
    <text evidence="13">Amino-acid biosynthesis; L-arginine biosynthesis; L-ornithine and N-acetyl-L-glutamate from L-glutamate and N(2)-acetyl-L-ornithine (cyclic): step 1/1.</text>
</comment>
<dbReference type="GO" id="GO:0004358">
    <property type="term" value="F:L-glutamate N-acetyltransferase activity, acting on acetyl-L-ornithine as donor"/>
    <property type="evidence" value="ECO:0007669"/>
    <property type="project" value="UniProtKB-UniRule"/>
</dbReference>
<dbReference type="PANTHER" id="PTHR23100">
    <property type="entry name" value="ARGININE BIOSYNTHESIS BIFUNCTIONAL PROTEIN ARGJ"/>
    <property type="match status" value="1"/>
</dbReference>
<feature type="site" description="Cleavage; by autolysis" evidence="13">
    <location>
        <begin position="185"/>
        <end position="186"/>
    </location>
</feature>
<comment type="catalytic activity">
    <reaction evidence="11 13">
        <text>N(2)-acetyl-L-ornithine + L-glutamate = N-acetyl-L-glutamate + L-ornithine</text>
        <dbReference type="Rhea" id="RHEA:15349"/>
        <dbReference type="ChEBI" id="CHEBI:29985"/>
        <dbReference type="ChEBI" id="CHEBI:44337"/>
        <dbReference type="ChEBI" id="CHEBI:46911"/>
        <dbReference type="ChEBI" id="CHEBI:57805"/>
        <dbReference type="EC" id="2.3.1.35"/>
    </reaction>
</comment>
<dbReference type="FunFam" id="3.30.2330.10:FF:000001">
    <property type="entry name" value="Arginine biosynthesis bifunctional protein ArgJ, mitochondrial"/>
    <property type="match status" value="1"/>
</dbReference>
<evidence type="ECO:0000256" key="4">
    <source>
        <dbReference type="ARBA" id="ARBA00022571"/>
    </source>
</evidence>
<comment type="pathway">
    <text evidence="13">Amino-acid biosynthesis; L-arginine biosynthesis; N(2)-acetyl-L-ornithine from L-glutamate: step 1/4.</text>
</comment>
<dbReference type="UniPathway" id="UPA00068">
    <property type="reaction ID" value="UER00106"/>
</dbReference>
<dbReference type="FunFam" id="3.10.20.340:FF:000001">
    <property type="entry name" value="Arginine biosynthesis bifunctional protein ArgJ, chloroplastic"/>
    <property type="match status" value="1"/>
</dbReference>
<evidence type="ECO:0000256" key="13">
    <source>
        <dbReference type="HAMAP-Rule" id="MF_01106"/>
    </source>
</evidence>
<comment type="subunit">
    <text evidence="3 13">Heterotetramer of two alpha and two beta chains.</text>
</comment>
<dbReference type="EMBL" id="AZCN01000024">
    <property type="protein sequence ID" value="KRK17349.1"/>
    <property type="molecule type" value="Genomic_DNA"/>
</dbReference>
<reference evidence="14 15" key="1">
    <citation type="journal article" date="2015" name="Genome Announc.">
        <title>Expanding the biotechnology potential of lactobacilli through comparative genomics of 213 strains and associated genera.</title>
        <authorList>
            <person name="Sun Z."/>
            <person name="Harris H.M."/>
            <person name="McCann A."/>
            <person name="Guo C."/>
            <person name="Argimon S."/>
            <person name="Zhang W."/>
            <person name="Yang X."/>
            <person name="Jeffery I.B."/>
            <person name="Cooney J.C."/>
            <person name="Kagawa T.F."/>
            <person name="Liu W."/>
            <person name="Song Y."/>
            <person name="Salvetti E."/>
            <person name="Wrobel A."/>
            <person name="Rasinkangas P."/>
            <person name="Parkhill J."/>
            <person name="Rea M.C."/>
            <person name="O'Sullivan O."/>
            <person name="Ritari J."/>
            <person name="Douillard F.P."/>
            <person name="Paul Ross R."/>
            <person name="Yang R."/>
            <person name="Briner A.E."/>
            <person name="Felis G.E."/>
            <person name="de Vos W.M."/>
            <person name="Barrangou R."/>
            <person name="Klaenhammer T.R."/>
            <person name="Caufield P.W."/>
            <person name="Cui Y."/>
            <person name="Zhang H."/>
            <person name="O'Toole P.W."/>
        </authorList>
    </citation>
    <scope>NUCLEOTIDE SEQUENCE [LARGE SCALE GENOMIC DNA]</scope>
    <source>
        <strain evidence="14 15">DSM 20001</strain>
    </source>
</reference>
<evidence type="ECO:0000256" key="12">
    <source>
        <dbReference type="ARBA" id="ARBA00054976"/>
    </source>
</evidence>
<dbReference type="AlphaFoldDB" id="A0A0R1F6J5"/>
<dbReference type="GO" id="GO:0004042">
    <property type="term" value="F:L-glutamate N-acetyltransferase activity"/>
    <property type="evidence" value="ECO:0007669"/>
    <property type="project" value="UniProtKB-UniRule"/>
</dbReference>
<protein>
    <recommendedName>
        <fullName evidence="13">Arginine biosynthesis bifunctional protein ArgJ</fullName>
    </recommendedName>
    <domain>
        <recommendedName>
            <fullName evidence="13">Glutamate N-acetyltransferase</fullName>
            <ecNumber evidence="13">2.3.1.35</ecNumber>
        </recommendedName>
        <alternativeName>
            <fullName evidence="13">Ornithine acetyltransferase</fullName>
            <shortName evidence="13">OATase</shortName>
        </alternativeName>
        <alternativeName>
            <fullName evidence="13">Ornithine transacetylase</fullName>
        </alternativeName>
    </domain>
    <domain>
        <recommendedName>
            <fullName evidence="13">Amino-acid acetyltransferase</fullName>
            <ecNumber evidence="13">2.3.1.1</ecNumber>
        </recommendedName>
        <alternativeName>
            <fullName evidence="13">N-acetylglutamate synthase</fullName>
            <shortName evidence="13">AGSase</shortName>
        </alternativeName>
    </domain>
    <component>
        <recommendedName>
            <fullName evidence="13">Arginine biosynthesis bifunctional protein ArgJ alpha chain</fullName>
        </recommendedName>
    </component>
    <component>
        <recommendedName>
            <fullName evidence="13">Arginine biosynthesis bifunctional protein ArgJ beta chain</fullName>
        </recommendedName>
    </component>
</protein>
<dbReference type="InterPro" id="IPR042195">
    <property type="entry name" value="ArgJ_beta_C"/>
</dbReference>
<proteinExistence type="inferred from homology"/>
<keyword evidence="7 13" id="KW-0068">Autocatalytic cleavage</keyword>
<feature type="binding site" evidence="13">
    <location>
        <position position="149"/>
    </location>
    <ligand>
        <name>substrate</name>
    </ligand>
</feature>
<evidence type="ECO:0000256" key="10">
    <source>
        <dbReference type="ARBA" id="ARBA00048372"/>
    </source>
</evidence>
<sequence>MMETKYTEIPFTWPQGFKADGVHAGLRKAKLDMGWLYSAQPAAAAGVYTTNQFQAAPTKLTKKTINQQHQLQAIVLNSANANSCTGAQGEQDAAQMQQLAAIKLGLNADLVGVASTGIIGELLPMDVIAAGIEQLQLTDNTKVTEAVLTTDTHAKTVAVTCQIDGKTVTLSGFCKGSGMIHPNMATMLGFVTTDAAIDGMLLQQLLSQATDTTFNQITVDGDTSTNDMVTVLANGAAGNTPLTTASTDYETFVAAFTYVLGELAKKIAADGEGATKLVAVTVAGAWSDFEGQQVAKAIVGSNLVKAAIYGEDPNWGRIMVAIGQTDAHLDLTAVDVTLNELPLIQNSQAATTEVSKLTAALAEKVINVAVELHNGTGQGQAWGCDLTYDYVKINATYHS</sequence>
<comment type="subcellular location">
    <subcellularLocation>
        <location evidence="1 13">Cytoplasm</location>
    </subcellularLocation>
</comment>
<dbReference type="GO" id="GO:0006526">
    <property type="term" value="P:L-arginine biosynthetic process"/>
    <property type="evidence" value="ECO:0007669"/>
    <property type="project" value="UniProtKB-UniRule"/>
</dbReference>
<keyword evidence="13" id="KW-0963">Cytoplasm</keyword>
<feature type="chain" id="PRO_5023487516" description="Arginine biosynthesis bifunctional protein ArgJ beta chain" evidence="13">
    <location>
        <begin position="186"/>
        <end position="399"/>
    </location>
</feature>
<feature type="binding site" evidence="13">
    <location>
        <position position="186"/>
    </location>
    <ligand>
        <name>substrate</name>
    </ligand>
</feature>
<dbReference type="FunFam" id="3.60.70.12:FF:000001">
    <property type="entry name" value="Arginine biosynthesis bifunctional protein ArgJ, chloroplastic"/>
    <property type="match status" value="1"/>
</dbReference>
<dbReference type="Gene3D" id="3.10.20.340">
    <property type="entry name" value="ArgJ beta chain, C-terminal domain"/>
    <property type="match status" value="1"/>
</dbReference>
<dbReference type="EC" id="2.3.1.1" evidence="13"/>
<dbReference type="GO" id="GO:0006592">
    <property type="term" value="P:ornithine biosynthetic process"/>
    <property type="evidence" value="ECO:0007669"/>
    <property type="project" value="TreeGrafter"/>
</dbReference>
<keyword evidence="8 13" id="KW-0511">Multifunctional enzyme</keyword>
<comment type="similarity">
    <text evidence="2 13">Belongs to the ArgJ family.</text>
</comment>
<dbReference type="Gene3D" id="3.30.2330.10">
    <property type="entry name" value="arginine biosynthesis bifunctional protein suprefamily"/>
    <property type="match status" value="1"/>
</dbReference>
<evidence type="ECO:0000313" key="14">
    <source>
        <dbReference type="EMBL" id="KRK17349.1"/>
    </source>
</evidence>
<dbReference type="Gene3D" id="3.60.70.12">
    <property type="entry name" value="L-amino peptidase D-ALA esterase/amidase"/>
    <property type="match status" value="1"/>
</dbReference>